<organism evidence="1 2">
    <name type="scientific">Rhipicephalus microplus</name>
    <name type="common">Cattle tick</name>
    <name type="synonym">Boophilus microplus</name>
    <dbReference type="NCBI Taxonomy" id="6941"/>
    <lineage>
        <taxon>Eukaryota</taxon>
        <taxon>Metazoa</taxon>
        <taxon>Ecdysozoa</taxon>
        <taxon>Arthropoda</taxon>
        <taxon>Chelicerata</taxon>
        <taxon>Arachnida</taxon>
        <taxon>Acari</taxon>
        <taxon>Parasitiformes</taxon>
        <taxon>Ixodida</taxon>
        <taxon>Ixodoidea</taxon>
        <taxon>Ixodidae</taxon>
        <taxon>Rhipicephalinae</taxon>
        <taxon>Rhipicephalus</taxon>
        <taxon>Boophilus</taxon>
    </lineage>
</organism>
<accession>A0A9J6DSJ6</accession>
<dbReference type="AlphaFoldDB" id="A0A9J6DSJ6"/>
<evidence type="ECO:0000313" key="2">
    <source>
        <dbReference type="Proteomes" id="UP000821866"/>
    </source>
</evidence>
<keyword evidence="2" id="KW-1185">Reference proteome</keyword>
<reference evidence="1" key="2">
    <citation type="submission" date="2021-09" db="EMBL/GenBank/DDBJ databases">
        <authorList>
            <person name="Jia N."/>
            <person name="Wang J."/>
            <person name="Shi W."/>
            <person name="Du L."/>
            <person name="Sun Y."/>
            <person name="Zhan W."/>
            <person name="Jiang J."/>
            <person name="Wang Q."/>
            <person name="Zhang B."/>
            <person name="Ji P."/>
            <person name="Sakyi L.B."/>
            <person name="Cui X."/>
            <person name="Yuan T."/>
            <person name="Jiang B."/>
            <person name="Yang W."/>
            <person name="Lam T.T.-Y."/>
            <person name="Chang Q."/>
            <person name="Ding S."/>
            <person name="Wang X."/>
            <person name="Zhu J."/>
            <person name="Ruan X."/>
            <person name="Zhao L."/>
            <person name="Wei J."/>
            <person name="Que T."/>
            <person name="Du C."/>
            <person name="Cheng J."/>
            <person name="Dai P."/>
            <person name="Han X."/>
            <person name="Huang E."/>
            <person name="Gao Y."/>
            <person name="Liu J."/>
            <person name="Shao H."/>
            <person name="Ye R."/>
            <person name="Li L."/>
            <person name="Wei W."/>
            <person name="Wang X."/>
            <person name="Wang C."/>
            <person name="Huo Q."/>
            <person name="Li W."/>
            <person name="Guo W."/>
            <person name="Chen H."/>
            <person name="Chen S."/>
            <person name="Zhou L."/>
            <person name="Zhou L."/>
            <person name="Ni X."/>
            <person name="Tian J."/>
            <person name="Zhou Y."/>
            <person name="Sheng Y."/>
            <person name="Liu T."/>
            <person name="Pan Y."/>
            <person name="Xia L."/>
            <person name="Li J."/>
            <person name="Zhao F."/>
            <person name="Cao W."/>
        </authorList>
    </citation>
    <scope>NUCLEOTIDE SEQUENCE</scope>
    <source>
        <strain evidence="1">Rmic-2018</strain>
        <tissue evidence="1">Larvae</tissue>
    </source>
</reference>
<proteinExistence type="predicted"/>
<dbReference type="Proteomes" id="UP000821866">
    <property type="component" value="Unassembled WGS sequence"/>
</dbReference>
<name>A0A9J6DSJ6_RHIMP</name>
<dbReference type="EMBL" id="JABSTU010000007">
    <property type="protein sequence ID" value="KAH8024958.1"/>
    <property type="molecule type" value="Genomic_DNA"/>
</dbReference>
<reference evidence="1" key="1">
    <citation type="journal article" date="2020" name="Cell">
        <title>Large-Scale Comparative Analyses of Tick Genomes Elucidate Their Genetic Diversity and Vector Capacities.</title>
        <authorList>
            <consortium name="Tick Genome and Microbiome Consortium (TIGMIC)"/>
            <person name="Jia N."/>
            <person name="Wang J."/>
            <person name="Shi W."/>
            <person name="Du L."/>
            <person name="Sun Y."/>
            <person name="Zhan W."/>
            <person name="Jiang J.F."/>
            <person name="Wang Q."/>
            <person name="Zhang B."/>
            <person name="Ji P."/>
            <person name="Bell-Sakyi L."/>
            <person name="Cui X.M."/>
            <person name="Yuan T.T."/>
            <person name="Jiang B.G."/>
            <person name="Yang W.F."/>
            <person name="Lam T.T."/>
            <person name="Chang Q.C."/>
            <person name="Ding S.J."/>
            <person name="Wang X.J."/>
            <person name="Zhu J.G."/>
            <person name="Ruan X.D."/>
            <person name="Zhao L."/>
            <person name="Wei J.T."/>
            <person name="Ye R.Z."/>
            <person name="Que T.C."/>
            <person name="Du C.H."/>
            <person name="Zhou Y.H."/>
            <person name="Cheng J.X."/>
            <person name="Dai P.F."/>
            <person name="Guo W.B."/>
            <person name="Han X.H."/>
            <person name="Huang E.J."/>
            <person name="Li L.F."/>
            <person name="Wei W."/>
            <person name="Gao Y.C."/>
            <person name="Liu J.Z."/>
            <person name="Shao H.Z."/>
            <person name="Wang X."/>
            <person name="Wang C.C."/>
            <person name="Yang T.C."/>
            <person name="Huo Q.B."/>
            <person name="Li W."/>
            <person name="Chen H.Y."/>
            <person name="Chen S.E."/>
            <person name="Zhou L.G."/>
            <person name="Ni X.B."/>
            <person name="Tian J.H."/>
            <person name="Sheng Y."/>
            <person name="Liu T."/>
            <person name="Pan Y.S."/>
            <person name="Xia L.Y."/>
            <person name="Li J."/>
            <person name="Zhao F."/>
            <person name="Cao W.C."/>
        </authorList>
    </citation>
    <scope>NUCLEOTIDE SEQUENCE</scope>
    <source>
        <strain evidence="1">Rmic-2018</strain>
    </source>
</reference>
<protein>
    <submittedName>
        <fullName evidence="1">Uncharacterized protein</fullName>
    </submittedName>
</protein>
<dbReference type="VEuPathDB" id="VectorBase:LOC119170437"/>
<comment type="caution">
    <text evidence="1">The sequence shown here is derived from an EMBL/GenBank/DDBJ whole genome shotgun (WGS) entry which is preliminary data.</text>
</comment>
<sequence length="97" mass="11052">MMSSLENIVDELSLDMVLLDLHLFLKAYRGSFWEGRPSDTPLRTVRTIIYKLVGLKGHKSNDESEQKSVHQQFKNVVVKLNGEDDFDEVGLTALTRS</sequence>
<evidence type="ECO:0000313" key="1">
    <source>
        <dbReference type="EMBL" id="KAH8024958.1"/>
    </source>
</evidence>
<gene>
    <name evidence="1" type="ORF">HPB51_002372</name>
</gene>